<dbReference type="InterPro" id="IPR051099">
    <property type="entry name" value="AGR/TXD"/>
</dbReference>
<gene>
    <name evidence="4" type="ORF">FNT36_03020</name>
</gene>
<evidence type="ECO:0000256" key="2">
    <source>
        <dbReference type="SAM" id="Phobius"/>
    </source>
</evidence>
<feature type="transmembrane region" description="Helical" evidence="2">
    <location>
        <begin position="20"/>
        <end position="42"/>
    </location>
</feature>
<dbReference type="PROSITE" id="PS51352">
    <property type="entry name" value="THIOREDOXIN_2"/>
    <property type="match status" value="1"/>
</dbReference>
<keyword evidence="5" id="KW-1185">Reference proteome</keyword>
<evidence type="ECO:0000259" key="3">
    <source>
        <dbReference type="PROSITE" id="PS51352"/>
    </source>
</evidence>
<dbReference type="PANTHER" id="PTHR15337:SF11">
    <property type="entry name" value="THIOREDOXIN DOMAIN-CONTAINING PROTEIN"/>
    <property type="match status" value="1"/>
</dbReference>
<dbReference type="Gene3D" id="3.40.30.10">
    <property type="entry name" value="Glutaredoxin"/>
    <property type="match status" value="1"/>
</dbReference>
<proteinExistence type="predicted"/>
<dbReference type="PANTHER" id="PTHR15337">
    <property type="entry name" value="ANTERIOR GRADIENT PROTEIN-RELATED"/>
    <property type="match status" value="1"/>
</dbReference>
<dbReference type="SUPFAM" id="SSF52833">
    <property type="entry name" value="Thioredoxin-like"/>
    <property type="match status" value="1"/>
</dbReference>
<evidence type="ECO:0000313" key="5">
    <source>
        <dbReference type="Proteomes" id="UP000317624"/>
    </source>
</evidence>
<keyword evidence="2" id="KW-1133">Transmembrane helix</keyword>
<name>A0A558C324_9BACT</name>
<accession>A0A558C324</accession>
<dbReference type="Proteomes" id="UP000317624">
    <property type="component" value="Unassembled WGS sequence"/>
</dbReference>
<dbReference type="InterPro" id="IPR013766">
    <property type="entry name" value="Thioredoxin_domain"/>
</dbReference>
<dbReference type="Pfam" id="PF13899">
    <property type="entry name" value="Thioredoxin_7"/>
    <property type="match status" value="1"/>
</dbReference>
<dbReference type="OrthoDB" id="9811036at2"/>
<keyword evidence="2" id="KW-0472">Membrane</keyword>
<dbReference type="InterPro" id="IPR036249">
    <property type="entry name" value="Thioredoxin-like_sf"/>
</dbReference>
<feature type="domain" description="Thioredoxin" evidence="3">
    <location>
        <begin position="47"/>
        <end position="183"/>
    </location>
</feature>
<comment type="caution">
    <text evidence="4">The sequence shown here is derived from an EMBL/GenBank/DDBJ whole genome shotgun (WGS) entry which is preliminary data.</text>
</comment>
<evidence type="ECO:0000256" key="1">
    <source>
        <dbReference type="ARBA" id="ARBA00022729"/>
    </source>
</evidence>
<keyword evidence="1" id="KW-0732">Signal</keyword>
<keyword evidence="2" id="KW-0812">Transmembrane</keyword>
<organism evidence="4 5">
    <name type="scientific">Hymenobacter setariae</name>
    <dbReference type="NCBI Taxonomy" id="2594794"/>
    <lineage>
        <taxon>Bacteria</taxon>
        <taxon>Pseudomonadati</taxon>
        <taxon>Bacteroidota</taxon>
        <taxon>Cytophagia</taxon>
        <taxon>Cytophagales</taxon>
        <taxon>Hymenobacteraceae</taxon>
        <taxon>Hymenobacter</taxon>
    </lineage>
</organism>
<dbReference type="AlphaFoldDB" id="A0A558C324"/>
<reference evidence="4 5" key="1">
    <citation type="submission" date="2019-07" db="EMBL/GenBank/DDBJ databases">
        <title>Hymenobacter sp. straun FUR1 Genome sequencing and assembly.</title>
        <authorList>
            <person name="Chhetri G."/>
        </authorList>
    </citation>
    <scope>NUCLEOTIDE SEQUENCE [LARGE SCALE GENOMIC DNA]</scope>
    <source>
        <strain evidence="4 5">Fur1</strain>
    </source>
</reference>
<dbReference type="EMBL" id="VMRJ01000001">
    <property type="protein sequence ID" value="TVT43077.1"/>
    <property type="molecule type" value="Genomic_DNA"/>
</dbReference>
<sequence>MPAQFGLCGARLKHRSPSPLLHLFIMTTLLNTLAISFFSMTFTGLPASLAQTAPAPAWHTSLPEALALAKTSQKPVLAVFSGSDWCKPCMMLKQEVFDQPEFASFAKDRFVLARFDFPRNKKNRLDPAQTKLSEEAAAQLNKEGAFPAVVLLSPEGNILARTGYRPGGAAAYDAYLTQLLPQK</sequence>
<evidence type="ECO:0000313" key="4">
    <source>
        <dbReference type="EMBL" id="TVT43077.1"/>
    </source>
</evidence>
<protein>
    <submittedName>
        <fullName evidence="4">Thioredoxin family protein</fullName>
    </submittedName>
</protein>